<keyword evidence="1" id="KW-0732">Signal</keyword>
<evidence type="ECO:0000313" key="3">
    <source>
        <dbReference type="Proteomes" id="UP000039865"/>
    </source>
</evidence>
<dbReference type="Gene3D" id="3.40.50.2000">
    <property type="entry name" value="Glycogen Phosphorylase B"/>
    <property type="match status" value="1"/>
</dbReference>
<evidence type="ECO:0000256" key="1">
    <source>
        <dbReference type="SAM" id="SignalP"/>
    </source>
</evidence>
<keyword evidence="3" id="KW-1185">Reference proteome</keyword>
<accession>A0A078AVK9</accession>
<evidence type="ECO:0008006" key="4">
    <source>
        <dbReference type="Google" id="ProtNLM"/>
    </source>
</evidence>
<evidence type="ECO:0000313" key="2">
    <source>
        <dbReference type="EMBL" id="CDW86224.1"/>
    </source>
</evidence>
<feature type="signal peptide" evidence="1">
    <location>
        <begin position="1"/>
        <end position="20"/>
    </location>
</feature>
<dbReference type="AlphaFoldDB" id="A0A078AVK9"/>
<reference evidence="2 3" key="1">
    <citation type="submission" date="2014-06" db="EMBL/GenBank/DDBJ databases">
        <authorList>
            <person name="Swart Estienne"/>
        </authorList>
    </citation>
    <scope>NUCLEOTIDE SEQUENCE [LARGE SCALE GENOMIC DNA]</scope>
    <source>
        <strain evidence="2 3">130c</strain>
    </source>
</reference>
<protein>
    <recommendedName>
        <fullName evidence="4">Glycosyl transferase family 1 domain-containing protein</fullName>
    </recommendedName>
</protein>
<dbReference type="Proteomes" id="UP000039865">
    <property type="component" value="Unassembled WGS sequence"/>
</dbReference>
<dbReference type="InParanoid" id="A0A078AVK9"/>
<sequence>MVLLLSQLLVLKCTMLIVQEMNEFNLIMIKVPNFNDQYMIHPYQDILGQKCQELNPKSKKINGQYFSLGVNNLVVFYDQSISDRQLFQNLEDLYMVLNTEKIKFGVVIGHIKEGKTLQEFNTIYKKVQDQKRKYFQGHIFRKFNSDSLQDLVQDFQSWQKRKDVKAQFAWPNITYVKSIDFSKIQKGQLTPNHDHLALFYSVDCIRSRGIQEMFNFIVKQYPNVKKLTYEAVEITNNILFGSYGSLVPQFFFYPKQNHKKPMRMNLKPRADLYIEYLKNNSKSFQDHLKQAAENRLRVKRQGYFCGVNFCEDIHHNASLAYQYMRFHFVDYDKIVQLDVDSVSTYKGYRYERNPEEDERFLNARMFKINKAGYLQNIDVKALAVAEPLNDDGIDDFWSFMSEGFMPIGRMSFMTYPRFMRTVSTDVSRMRYLQNPRMQDVIKYFTGWFHCAEEPRFYLDAHTPRIMLPNSDTEYSTLVQTLGADYLPPSAKGRIYDIMIQIVTPKEKDVGIWIKDYKNWNLIINCMEQIIKKTKYKILLAGSQPPDHLKSTGRIISIPHIEAREFLKYLEKTKIVLIPAVYDASPRIITQAFYLNTTVILNRQIIGGWHYINDQTGSFFDNKNDVVDVINEQIKRFNNKEMNPKDWYKDFAYDKYAKIQSFVGILREQNFYDNYDDFAI</sequence>
<dbReference type="SUPFAM" id="SSF53756">
    <property type="entry name" value="UDP-Glycosyltransferase/glycogen phosphorylase"/>
    <property type="match status" value="1"/>
</dbReference>
<feature type="chain" id="PRO_5001729684" description="Glycosyl transferase family 1 domain-containing protein" evidence="1">
    <location>
        <begin position="21"/>
        <end position="679"/>
    </location>
</feature>
<name>A0A078AVK9_STYLE</name>
<gene>
    <name evidence="2" type="primary">Contig728.g803</name>
    <name evidence="2" type="ORF">STYLEM_15315</name>
</gene>
<dbReference type="EMBL" id="CCKQ01014459">
    <property type="protein sequence ID" value="CDW86224.1"/>
    <property type="molecule type" value="Genomic_DNA"/>
</dbReference>
<dbReference type="OrthoDB" id="422581at2759"/>
<organism evidence="2 3">
    <name type="scientific">Stylonychia lemnae</name>
    <name type="common">Ciliate</name>
    <dbReference type="NCBI Taxonomy" id="5949"/>
    <lineage>
        <taxon>Eukaryota</taxon>
        <taxon>Sar</taxon>
        <taxon>Alveolata</taxon>
        <taxon>Ciliophora</taxon>
        <taxon>Intramacronucleata</taxon>
        <taxon>Spirotrichea</taxon>
        <taxon>Stichotrichia</taxon>
        <taxon>Sporadotrichida</taxon>
        <taxon>Oxytrichidae</taxon>
        <taxon>Stylonychinae</taxon>
        <taxon>Stylonychia</taxon>
    </lineage>
</organism>
<proteinExistence type="predicted"/>